<dbReference type="InterPro" id="IPR002035">
    <property type="entry name" value="VWF_A"/>
</dbReference>
<keyword evidence="3" id="KW-1185">Reference proteome</keyword>
<name>A0AA87Z2P5_FICCA</name>
<comment type="caution">
    <text evidence="2">The sequence shown here is derived from an EMBL/GenBank/DDBJ whole genome shotgun (WGS) entry which is preliminary data.</text>
</comment>
<dbReference type="Gene3D" id="3.40.50.410">
    <property type="entry name" value="von Willebrand factor, type A domain"/>
    <property type="match status" value="2"/>
</dbReference>
<dbReference type="Proteomes" id="UP001187192">
    <property type="component" value="Unassembled WGS sequence"/>
</dbReference>
<dbReference type="SUPFAM" id="SSF53300">
    <property type="entry name" value="vWA-like"/>
    <property type="match status" value="1"/>
</dbReference>
<evidence type="ECO:0000259" key="1">
    <source>
        <dbReference type="PROSITE" id="PS50234"/>
    </source>
</evidence>
<dbReference type="Pfam" id="PF13768">
    <property type="entry name" value="VWA_3"/>
    <property type="match status" value="1"/>
</dbReference>
<accession>A0AA87Z2P5</accession>
<reference evidence="2" key="1">
    <citation type="submission" date="2023-07" db="EMBL/GenBank/DDBJ databases">
        <title>draft genome sequence of fig (Ficus carica).</title>
        <authorList>
            <person name="Takahashi T."/>
            <person name="Nishimura K."/>
        </authorList>
    </citation>
    <scope>NUCLEOTIDE SEQUENCE</scope>
</reference>
<evidence type="ECO:0000313" key="3">
    <source>
        <dbReference type="Proteomes" id="UP001187192"/>
    </source>
</evidence>
<dbReference type="PANTHER" id="PTHR10579:SF129">
    <property type="entry name" value="OS01G0640200 PROTEIN"/>
    <property type="match status" value="1"/>
</dbReference>
<evidence type="ECO:0000313" key="2">
    <source>
        <dbReference type="EMBL" id="GMN28417.1"/>
    </source>
</evidence>
<dbReference type="EMBL" id="BTGU01000002">
    <property type="protein sequence ID" value="GMN28417.1"/>
    <property type="molecule type" value="Genomic_DNA"/>
</dbReference>
<organism evidence="2 3">
    <name type="scientific">Ficus carica</name>
    <name type="common">Common fig</name>
    <dbReference type="NCBI Taxonomy" id="3494"/>
    <lineage>
        <taxon>Eukaryota</taxon>
        <taxon>Viridiplantae</taxon>
        <taxon>Streptophyta</taxon>
        <taxon>Embryophyta</taxon>
        <taxon>Tracheophyta</taxon>
        <taxon>Spermatophyta</taxon>
        <taxon>Magnoliopsida</taxon>
        <taxon>eudicotyledons</taxon>
        <taxon>Gunneridae</taxon>
        <taxon>Pentapetalae</taxon>
        <taxon>rosids</taxon>
        <taxon>fabids</taxon>
        <taxon>Rosales</taxon>
        <taxon>Moraceae</taxon>
        <taxon>Ficeae</taxon>
        <taxon>Ficus</taxon>
    </lineage>
</organism>
<proteinExistence type="predicted"/>
<gene>
    <name evidence="2" type="ORF">TIFTF001_002038</name>
</gene>
<dbReference type="AlphaFoldDB" id="A0AA87Z2P5"/>
<feature type="domain" description="VWFA" evidence="1">
    <location>
        <begin position="61"/>
        <end position="107"/>
    </location>
</feature>
<dbReference type="PROSITE" id="PS50234">
    <property type="entry name" value="VWFA"/>
    <property type="match status" value="1"/>
</dbReference>
<sequence>MSFNDDEPIVAIQDVSEEKPEAFLAKKTKVTIFNKPEAPLEESEHKVMLELRSGNERSGVDLVTVLDVSGSMEGEKLAKLKSAMEIVISKLSPIDRLSVVTFAGDSRSLTDARVVGILLMSDVGQQNAGGDAAQVPVGNVPVYTFGFGADRDPKVLKTIAKNSMGGTFSNVQNQDNLRIAFSQCLAGLLTVVVQDLKLTVTQIKSTSIEKVSSGNYPQSRDVVGGSVTVSFGDRYNKKVRKVMVDLLLPAVGRQSCCWL</sequence>
<dbReference type="InterPro" id="IPR036465">
    <property type="entry name" value="vWFA_dom_sf"/>
</dbReference>
<dbReference type="InterPro" id="IPR051266">
    <property type="entry name" value="CLCR"/>
</dbReference>
<protein>
    <recommendedName>
        <fullName evidence="1">VWFA domain-containing protein</fullName>
    </recommendedName>
</protein>
<dbReference type="Pfam" id="PF13519">
    <property type="entry name" value="VWA_2"/>
    <property type="match status" value="1"/>
</dbReference>
<dbReference type="PANTHER" id="PTHR10579">
    <property type="entry name" value="CALCIUM-ACTIVATED CHLORIDE CHANNEL REGULATOR"/>
    <property type="match status" value="1"/>
</dbReference>